<proteinExistence type="predicted"/>
<evidence type="ECO:0000313" key="2">
    <source>
        <dbReference type="EMBL" id="SFJ51142.1"/>
    </source>
</evidence>
<evidence type="ECO:0000313" key="3">
    <source>
        <dbReference type="Proteomes" id="UP000182829"/>
    </source>
</evidence>
<reference evidence="2 3" key="1">
    <citation type="submission" date="2016-10" db="EMBL/GenBank/DDBJ databases">
        <authorList>
            <person name="de Groot N.N."/>
        </authorList>
    </citation>
    <scope>NUCLEOTIDE SEQUENCE [LARGE SCALE GENOMIC DNA]</scope>
    <source>
        <strain evidence="2 3">SP2</strain>
    </source>
</reference>
<dbReference type="AlphaFoldDB" id="A0A1I3RYZ7"/>
<gene>
    <name evidence="2" type="ORF">SAMN05443661_13534</name>
</gene>
<accession>A0A1I3RYZ7</accession>
<dbReference type="GeneID" id="65348604"/>
<name>A0A1I3RYZ7_9EURY</name>
<organism evidence="2 3">
    <name type="scientific">Natronobacterium gregoryi</name>
    <dbReference type="NCBI Taxonomy" id="44930"/>
    <lineage>
        <taxon>Archaea</taxon>
        <taxon>Methanobacteriati</taxon>
        <taxon>Methanobacteriota</taxon>
        <taxon>Stenosarchaea group</taxon>
        <taxon>Halobacteria</taxon>
        <taxon>Halobacteriales</taxon>
        <taxon>Natrialbaceae</taxon>
        <taxon>Natronobacterium</taxon>
    </lineage>
</organism>
<dbReference type="RefSeq" id="WP_015233270.1">
    <property type="nucleotide sequence ID" value="NZ_FORO01000035.1"/>
</dbReference>
<feature type="region of interest" description="Disordered" evidence="1">
    <location>
        <begin position="33"/>
        <end position="59"/>
    </location>
</feature>
<protein>
    <submittedName>
        <fullName evidence="2">Uncharacterized protein</fullName>
    </submittedName>
</protein>
<feature type="compositionally biased region" description="Acidic residues" evidence="1">
    <location>
        <begin position="46"/>
        <end position="59"/>
    </location>
</feature>
<dbReference type="EMBL" id="FORO01000035">
    <property type="protein sequence ID" value="SFJ51142.1"/>
    <property type="molecule type" value="Genomic_DNA"/>
</dbReference>
<dbReference type="Proteomes" id="UP000182829">
    <property type="component" value="Unassembled WGS sequence"/>
</dbReference>
<evidence type="ECO:0000256" key="1">
    <source>
        <dbReference type="SAM" id="MobiDB-lite"/>
    </source>
</evidence>
<sequence>MMIRTNTPSTWMQGLELPSRLLDNGDSDYERYEEDDEFETGPRAEEFDEVLESAEAGAE</sequence>